<dbReference type="Gene3D" id="2.30.30.30">
    <property type="match status" value="1"/>
</dbReference>
<comment type="similarity">
    <text evidence="1 2">Belongs to the elongation factor P family.</text>
</comment>
<dbReference type="Proteomes" id="UP000028006">
    <property type="component" value="Unassembled WGS sequence"/>
</dbReference>
<dbReference type="PANTHER" id="PTHR30053">
    <property type="entry name" value="ELONGATION FACTOR P"/>
    <property type="match status" value="1"/>
</dbReference>
<dbReference type="Pfam" id="PF09285">
    <property type="entry name" value="Elong-fact-P_C"/>
    <property type="match status" value="1"/>
</dbReference>
<comment type="caution">
    <text evidence="5">The sequence shown here is derived from an EMBL/GenBank/DDBJ whole genome shotgun (WGS) entry which is preliminary data.</text>
</comment>
<dbReference type="Pfam" id="PF01132">
    <property type="entry name" value="EFP"/>
    <property type="match status" value="1"/>
</dbReference>
<keyword evidence="6" id="KW-1185">Reference proteome</keyword>
<dbReference type="NCBIfam" id="NF001810">
    <property type="entry name" value="PRK00529.1"/>
    <property type="match status" value="1"/>
</dbReference>
<dbReference type="GO" id="GO:0043043">
    <property type="term" value="P:peptide biosynthetic process"/>
    <property type="evidence" value="ECO:0007669"/>
    <property type="project" value="InterPro"/>
</dbReference>
<evidence type="ECO:0000313" key="5">
    <source>
        <dbReference type="EMBL" id="KEQ14658.1"/>
    </source>
</evidence>
<dbReference type="SUPFAM" id="SSF50104">
    <property type="entry name" value="Translation proteins SH3-like domain"/>
    <property type="match status" value="1"/>
</dbReference>
<dbReference type="PANTHER" id="PTHR30053:SF14">
    <property type="entry name" value="TRANSLATION ELONGATION FACTOR KOW-LIKE DOMAIN-CONTAINING PROTEIN"/>
    <property type="match status" value="1"/>
</dbReference>
<evidence type="ECO:0000256" key="2">
    <source>
        <dbReference type="HAMAP-Rule" id="MF_00646"/>
    </source>
</evidence>
<dbReference type="InterPro" id="IPR015365">
    <property type="entry name" value="Elong-fact-P_C"/>
</dbReference>
<dbReference type="HAMAP" id="MF_00646">
    <property type="entry name" value="EFP"/>
    <property type="match status" value="1"/>
</dbReference>
<accession>A0A081N885</accession>
<dbReference type="Pfam" id="PF08207">
    <property type="entry name" value="EFP_N"/>
    <property type="match status" value="1"/>
</dbReference>
<dbReference type="eggNOG" id="COG0231">
    <property type="taxonomic scope" value="Bacteria"/>
</dbReference>
<dbReference type="GO" id="GO:0003746">
    <property type="term" value="F:translation elongation factor activity"/>
    <property type="evidence" value="ECO:0007669"/>
    <property type="project" value="UniProtKB-UniRule"/>
</dbReference>
<evidence type="ECO:0000259" key="3">
    <source>
        <dbReference type="SMART" id="SM00841"/>
    </source>
</evidence>
<dbReference type="EMBL" id="JOKG01000002">
    <property type="protein sequence ID" value="KEQ14658.1"/>
    <property type="molecule type" value="Genomic_DNA"/>
</dbReference>
<dbReference type="SMART" id="SM00841">
    <property type="entry name" value="Elong-fact-P_C"/>
    <property type="match status" value="1"/>
</dbReference>
<dbReference type="InterPro" id="IPR011897">
    <property type="entry name" value="Transl_elong_p-like_YeiP"/>
</dbReference>
<dbReference type="InterPro" id="IPR014722">
    <property type="entry name" value="Rib_uL2_dom2"/>
</dbReference>
<proteinExistence type="inferred from homology"/>
<dbReference type="Gene3D" id="2.40.50.140">
    <property type="entry name" value="Nucleic acid-binding proteins"/>
    <property type="match status" value="2"/>
</dbReference>
<dbReference type="PROSITE" id="PS01275">
    <property type="entry name" value="EFP"/>
    <property type="match status" value="1"/>
</dbReference>
<feature type="domain" description="Elongation factor P C-terminal" evidence="3">
    <location>
        <begin position="132"/>
        <end position="187"/>
    </location>
</feature>
<dbReference type="InterPro" id="IPR012340">
    <property type="entry name" value="NA-bd_OB-fold"/>
</dbReference>
<keyword evidence="5" id="KW-0251">Elongation factor</keyword>
<dbReference type="InterPro" id="IPR001059">
    <property type="entry name" value="Transl_elong_P/YeiP_cen"/>
</dbReference>
<dbReference type="AlphaFoldDB" id="A0A081N885"/>
<dbReference type="SMART" id="SM01185">
    <property type="entry name" value="EFP"/>
    <property type="match status" value="1"/>
</dbReference>
<dbReference type="InterPro" id="IPR013185">
    <property type="entry name" value="Transl_elong_KOW-like"/>
</dbReference>
<dbReference type="InterPro" id="IPR008991">
    <property type="entry name" value="Translation_prot_SH3-like_sf"/>
</dbReference>
<dbReference type="FunFam" id="2.40.50.140:FF:000004">
    <property type="entry name" value="Elongation factor P"/>
    <property type="match status" value="1"/>
</dbReference>
<evidence type="ECO:0000256" key="1">
    <source>
        <dbReference type="ARBA" id="ARBA00009479"/>
    </source>
</evidence>
<name>A0A081N885_9GAMM</name>
<dbReference type="NCBIfam" id="NF003392">
    <property type="entry name" value="PRK04542.1"/>
    <property type="match status" value="1"/>
</dbReference>
<dbReference type="InterPro" id="IPR013852">
    <property type="entry name" value="Transl_elong_P/YeiP_CS"/>
</dbReference>
<dbReference type="SUPFAM" id="SSF50249">
    <property type="entry name" value="Nucleic acid-binding proteins"/>
    <property type="match status" value="2"/>
</dbReference>
<reference evidence="5" key="1">
    <citation type="submission" date="2014-06" db="EMBL/GenBank/DDBJ databases">
        <title>Whole Genome Sequences of Three Symbiotic Endozoicomonas Bacteria.</title>
        <authorList>
            <person name="Neave M.J."/>
            <person name="Apprill A."/>
            <person name="Voolstra C.R."/>
        </authorList>
    </citation>
    <scope>NUCLEOTIDE SEQUENCE [LARGE SCALE GENOMIC DNA]</scope>
    <source>
        <strain evidence="5">LMG 24815</strain>
    </source>
</reference>
<dbReference type="GO" id="GO:0005829">
    <property type="term" value="C:cytosol"/>
    <property type="evidence" value="ECO:0007669"/>
    <property type="project" value="UniProtKB-ARBA"/>
</dbReference>
<keyword evidence="5" id="KW-0648">Protein biosynthesis</keyword>
<feature type="domain" description="Translation elongation factor P/YeiP central" evidence="4">
    <location>
        <begin position="69"/>
        <end position="124"/>
    </location>
</feature>
<protein>
    <recommendedName>
        <fullName evidence="2">Elongation factor P-like protein</fullName>
    </recommendedName>
</protein>
<evidence type="ECO:0000313" key="6">
    <source>
        <dbReference type="Proteomes" id="UP000028006"/>
    </source>
</evidence>
<sequence>MSYARELKKGQIVQIDRQYYLVRQVETKSPSARGASTLYKFRFSSVPGGQKLEQTCTGDDQFTDVDLLRRTVSLLYKEGDEYTFMDSEDYAQYLVNSSTIEDQLLYLSDGMEGLTALLVEGQLLAIELPASIALEIIDTSPAIKGASAAARTKPAKLSTGLEVQVPEYLSIGEVIKVNTETGKFMSRA</sequence>
<dbReference type="PIRSF" id="PIRSF005901">
    <property type="entry name" value="EF-P"/>
    <property type="match status" value="1"/>
</dbReference>
<dbReference type="RefSeq" id="WP_034874653.1">
    <property type="nucleotide sequence ID" value="NZ_JOKG01000002.1"/>
</dbReference>
<gene>
    <name evidence="5" type="ORF">GZ77_10105</name>
</gene>
<organism evidence="5 6">
    <name type="scientific">Endozoicomonas montiporae</name>
    <dbReference type="NCBI Taxonomy" id="1027273"/>
    <lineage>
        <taxon>Bacteria</taxon>
        <taxon>Pseudomonadati</taxon>
        <taxon>Pseudomonadota</taxon>
        <taxon>Gammaproteobacteria</taxon>
        <taxon>Oceanospirillales</taxon>
        <taxon>Endozoicomonadaceae</taxon>
        <taxon>Endozoicomonas</taxon>
    </lineage>
</organism>
<dbReference type="InterPro" id="IPR020599">
    <property type="entry name" value="Transl_elong_fac_P/YeiP"/>
</dbReference>
<dbReference type="CDD" id="cd05794">
    <property type="entry name" value="S1_EF-P_repeat_2"/>
    <property type="match status" value="1"/>
</dbReference>
<evidence type="ECO:0000259" key="4">
    <source>
        <dbReference type="SMART" id="SM01185"/>
    </source>
</evidence>